<feature type="compositionally biased region" description="Pro residues" evidence="3">
    <location>
        <begin position="14"/>
        <end position="24"/>
    </location>
</feature>
<dbReference type="Pfam" id="PF00035">
    <property type="entry name" value="dsrm"/>
    <property type="match status" value="3"/>
</dbReference>
<dbReference type="CDD" id="cd00048">
    <property type="entry name" value="DSRM_SF"/>
    <property type="match status" value="3"/>
</dbReference>
<keyword evidence="1 2" id="KW-0694">RNA-binding</keyword>
<name>A0ABN7SSR9_OIKDI</name>
<dbReference type="InterPro" id="IPR014720">
    <property type="entry name" value="dsRBD_dom"/>
</dbReference>
<dbReference type="PROSITE" id="PS50137">
    <property type="entry name" value="DS_RBD"/>
    <property type="match status" value="3"/>
</dbReference>
<dbReference type="PANTHER" id="PTHR46205">
    <property type="entry name" value="LOQUACIOUS, ISOFORM B"/>
    <property type="match status" value="1"/>
</dbReference>
<reference evidence="5 6" key="1">
    <citation type="submission" date="2021-04" db="EMBL/GenBank/DDBJ databases">
        <authorList>
            <person name="Bliznina A."/>
        </authorList>
    </citation>
    <scope>NUCLEOTIDE SEQUENCE [LARGE SCALE GENOMIC DNA]</scope>
</reference>
<proteinExistence type="predicted"/>
<dbReference type="Proteomes" id="UP001158576">
    <property type="component" value="Chromosome 1"/>
</dbReference>
<sequence length="383" mass="42856">MHVNNPSSPQLTPSSPPMLSPITPIPPQLPVVPLAPNQTMTMSPMIPNGIGPHLGQQLDNWSTTPTSTSTSITNQTKPSFKKFKCHSVPNFRNFSPRKSPKKPVVRNDFGKTPLQELNEYTQQRLLAAPTFEELPAGPPFRVICHVRELSLITEGTALSKKEARQNASVSMLQLLNSDPEVNPESGIACDLRKVNLDEVRNPIGFLQEYLQKRGDSLPIYSSKEERRPPFICKVRIDSLAKHASAMGMKKSEAKTNAAIRMIHLLRGEKFIQSVQPRHILTASLSPPSESASGSTKSRHQVTLLQEFCQKRKLWAPQYSYFQTGLTHGKGKNKQLEVTCVCSISALNLETRETRKSQKEARRAAADHMLNILYRNYPHDAFSY</sequence>
<feature type="domain" description="DRBM" evidence="4">
    <location>
        <begin position="299"/>
        <end position="374"/>
    </location>
</feature>
<feature type="region of interest" description="Disordered" evidence="3">
    <location>
        <begin position="40"/>
        <end position="76"/>
    </location>
</feature>
<dbReference type="Gene3D" id="3.30.160.20">
    <property type="match status" value="3"/>
</dbReference>
<evidence type="ECO:0000313" key="5">
    <source>
        <dbReference type="EMBL" id="CAG5106724.1"/>
    </source>
</evidence>
<evidence type="ECO:0000259" key="4">
    <source>
        <dbReference type="PROSITE" id="PS50137"/>
    </source>
</evidence>
<feature type="region of interest" description="Disordered" evidence="3">
    <location>
        <begin position="1"/>
        <end position="24"/>
    </location>
</feature>
<feature type="domain" description="DRBM" evidence="4">
    <location>
        <begin position="201"/>
        <end position="267"/>
    </location>
</feature>
<dbReference type="InterPro" id="IPR051247">
    <property type="entry name" value="RLC_Component"/>
</dbReference>
<evidence type="ECO:0000256" key="3">
    <source>
        <dbReference type="SAM" id="MobiDB-lite"/>
    </source>
</evidence>
<evidence type="ECO:0000256" key="2">
    <source>
        <dbReference type="PROSITE-ProRule" id="PRU00266"/>
    </source>
</evidence>
<protein>
    <submittedName>
        <fullName evidence="5">Oidioi.mRNA.OKI2018_I69.chr1.g2972.t1.cds</fullName>
    </submittedName>
</protein>
<dbReference type="EMBL" id="OU015566">
    <property type="protein sequence ID" value="CAG5106724.1"/>
    <property type="molecule type" value="Genomic_DNA"/>
</dbReference>
<gene>
    <name evidence="5" type="ORF">OKIOD_LOCUS11737</name>
</gene>
<accession>A0ABN7SSR9</accession>
<dbReference type="SUPFAM" id="SSF54768">
    <property type="entry name" value="dsRNA-binding domain-like"/>
    <property type="match status" value="3"/>
</dbReference>
<feature type="domain" description="DRBM" evidence="4">
    <location>
        <begin position="112"/>
        <end position="177"/>
    </location>
</feature>
<dbReference type="PANTHER" id="PTHR46205:SF3">
    <property type="entry name" value="LOQUACIOUS, ISOFORM B"/>
    <property type="match status" value="1"/>
</dbReference>
<evidence type="ECO:0000313" key="6">
    <source>
        <dbReference type="Proteomes" id="UP001158576"/>
    </source>
</evidence>
<feature type="compositionally biased region" description="Low complexity" evidence="3">
    <location>
        <begin position="62"/>
        <end position="76"/>
    </location>
</feature>
<dbReference type="SMART" id="SM00358">
    <property type="entry name" value="DSRM"/>
    <property type="match status" value="3"/>
</dbReference>
<organism evidence="5 6">
    <name type="scientific">Oikopleura dioica</name>
    <name type="common">Tunicate</name>
    <dbReference type="NCBI Taxonomy" id="34765"/>
    <lineage>
        <taxon>Eukaryota</taxon>
        <taxon>Metazoa</taxon>
        <taxon>Chordata</taxon>
        <taxon>Tunicata</taxon>
        <taxon>Appendicularia</taxon>
        <taxon>Copelata</taxon>
        <taxon>Oikopleuridae</taxon>
        <taxon>Oikopleura</taxon>
    </lineage>
</organism>
<evidence type="ECO:0000256" key="1">
    <source>
        <dbReference type="ARBA" id="ARBA00022884"/>
    </source>
</evidence>
<feature type="compositionally biased region" description="Low complexity" evidence="3">
    <location>
        <begin position="1"/>
        <end position="13"/>
    </location>
</feature>
<keyword evidence="6" id="KW-1185">Reference proteome</keyword>